<dbReference type="EMBL" id="SGPK01000775">
    <property type="protein sequence ID" value="THG97822.1"/>
    <property type="molecule type" value="Genomic_DNA"/>
</dbReference>
<dbReference type="Proteomes" id="UP000308199">
    <property type="component" value="Unassembled WGS sequence"/>
</dbReference>
<feature type="compositionally biased region" description="Polar residues" evidence="1">
    <location>
        <begin position="85"/>
        <end position="98"/>
    </location>
</feature>
<dbReference type="OrthoDB" id="5778525at2759"/>
<name>A0A4V3XAE7_9AGAM</name>
<evidence type="ECO:0000313" key="2">
    <source>
        <dbReference type="EMBL" id="THG97822.1"/>
    </source>
</evidence>
<sequence length="127" mass="13421">MPLLSPNESYSFQSALVDFVAGGDSEWSMYNDDHVLHANINGPLPLRQGSEILAKATKDLMSLDSSLLAVGLTPPFRPPAFPSQRFPSPASTLSQQPHRPSLSVIPGHTLHSAAAAAAAASHSQHSV</sequence>
<evidence type="ECO:0000256" key="1">
    <source>
        <dbReference type="SAM" id="MobiDB-lite"/>
    </source>
</evidence>
<protein>
    <submittedName>
        <fullName evidence="2">Uncharacterized protein</fullName>
    </submittedName>
</protein>
<feature type="non-terminal residue" evidence="2">
    <location>
        <position position="127"/>
    </location>
</feature>
<gene>
    <name evidence="2" type="ORF">EW145_g7535</name>
</gene>
<accession>A0A4V3XAE7</accession>
<comment type="caution">
    <text evidence="2">The sequence shown here is derived from an EMBL/GenBank/DDBJ whole genome shotgun (WGS) entry which is preliminary data.</text>
</comment>
<dbReference type="AlphaFoldDB" id="A0A4V3XAE7"/>
<keyword evidence="3" id="KW-1185">Reference proteome</keyword>
<organism evidence="2 3">
    <name type="scientific">Phellinidium pouzarii</name>
    <dbReference type="NCBI Taxonomy" id="167371"/>
    <lineage>
        <taxon>Eukaryota</taxon>
        <taxon>Fungi</taxon>
        <taxon>Dikarya</taxon>
        <taxon>Basidiomycota</taxon>
        <taxon>Agaricomycotina</taxon>
        <taxon>Agaricomycetes</taxon>
        <taxon>Hymenochaetales</taxon>
        <taxon>Hymenochaetaceae</taxon>
        <taxon>Phellinidium</taxon>
    </lineage>
</organism>
<proteinExistence type="predicted"/>
<reference evidence="2 3" key="1">
    <citation type="submission" date="2019-02" db="EMBL/GenBank/DDBJ databases">
        <title>Genome sequencing of the rare red list fungi Phellinidium pouzarii.</title>
        <authorList>
            <person name="Buettner E."/>
            <person name="Kellner H."/>
        </authorList>
    </citation>
    <scope>NUCLEOTIDE SEQUENCE [LARGE SCALE GENOMIC DNA]</scope>
    <source>
        <strain evidence="2 3">DSM 108285</strain>
    </source>
</reference>
<evidence type="ECO:0000313" key="3">
    <source>
        <dbReference type="Proteomes" id="UP000308199"/>
    </source>
</evidence>
<feature type="region of interest" description="Disordered" evidence="1">
    <location>
        <begin position="79"/>
        <end position="105"/>
    </location>
</feature>